<dbReference type="AlphaFoldDB" id="A0A8C2JDR3"/>
<evidence type="ECO:0000256" key="2">
    <source>
        <dbReference type="ARBA" id="ARBA00022490"/>
    </source>
</evidence>
<dbReference type="PROSITE" id="PS01179">
    <property type="entry name" value="PID"/>
    <property type="match status" value="1"/>
</dbReference>
<dbReference type="PANTHER" id="PTHR24174">
    <property type="entry name" value="ANKYRIN REPEAT AND STERILE ALPHA MOTIF DOMAIN-CONTAINING PROTEIN 1"/>
    <property type="match status" value="1"/>
</dbReference>
<dbReference type="PANTHER" id="PTHR24174:SF5">
    <property type="entry name" value="ANKYRIN REPEAT AND SAM DOMAIN-CONTAINING PROTEIN 1A ISOFORM X1"/>
    <property type="match status" value="1"/>
</dbReference>
<reference evidence="8" key="1">
    <citation type="submission" date="2025-08" db="UniProtKB">
        <authorList>
            <consortium name="Ensembl"/>
        </authorList>
    </citation>
    <scope>IDENTIFICATION</scope>
</reference>
<dbReference type="Gene3D" id="2.30.29.30">
    <property type="entry name" value="Pleckstrin-homology domain (PH domain)/Phosphotyrosine-binding domain (PTB)"/>
    <property type="match status" value="1"/>
</dbReference>
<accession>A0A8C2JDR3</accession>
<dbReference type="InterPro" id="IPR033635">
    <property type="entry name" value="ANKS1/Caskin"/>
</dbReference>
<evidence type="ECO:0000256" key="1">
    <source>
        <dbReference type="ARBA" id="ARBA00004496"/>
    </source>
</evidence>
<dbReference type="Pfam" id="PF00536">
    <property type="entry name" value="SAM_1"/>
    <property type="match status" value="2"/>
</dbReference>
<keyword evidence="3" id="KW-0677">Repeat</keyword>
<feature type="compositionally biased region" description="Polar residues" evidence="5">
    <location>
        <begin position="390"/>
        <end position="409"/>
    </location>
</feature>
<dbReference type="InterPro" id="IPR006020">
    <property type="entry name" value="PTB/PI_dom"/>
</dbReference>
<dbReference type="InterPro" id="IPR041880">
    <property type="entry name" value="SAM_ANKS1_repeat1"/>
</dbReference>
<evidence type="ECO:0000313" key="9">
    <source>
        <dbReference type="Proteomes" id="UP000694701"/>
    </source>
</evidence>
<feature type="domain" description="PID" evidence="6">
    <location>
        <begin position="243"/>
        <end position="376"/>
    </location>
</feature>
<dbReference type="SMART" id="SM00462">
    <property type="entry name" value="PTB"/>
    <property type="match status" value="1"/>
</dbReference>
<dbReference type="InterPro" id="IPR011993">
    <property type="entry name" value="PH-like_dom_sf"/>
</dbReference>
<dbReference type="Pfam" id="PF00640">
    <property type="entry name" value="PID"/>
    <property type="match status" value="1"/>
</dbReference>
<dbReference type="GO" id="GO:0005829">
    <property type="term" value="C:cytosol"/>
    <property type="evidence" value="ECO:0007669"/>
    <property type="project" value="TreeGrafter"/>
</dbReference>
<dbReference type="Proteomes" id="UP000694701">
    <property type="component" value="Unplaced"/>
</dbReference>
<name>A0A8C2JDR3_CYPCA</name>
<dbReference type="Ensembl" id="ENSCCRT00020101408.1">
    <property type="protein sequence ID" value="ENSCCRP00020092799.1"/>
    <property type="gene ID" value="ENSCCRG00020042417.1"/>
</dbReference>
<evidence type="ECO:0000256" key="5">
    <source>
        <dbReference type="SAM" id="MobiDB-lite"/>
    </source>
</evidence>
<feature type="region of interest" description="Disordered" evidence="5">
    <location>
        <begin position="375"/>
        <end position="409"/>
    </location>
</feature>
<dbReference type="GO" id="GO:0046875">
    <property type="term" value="F:ephrin receptor binding"/>
    <property type="evidence" value="ECO:0007669"/>
    <property type="project" value="TreeGrafter"/>
</dbReference>
<feature type="domain" description="SAM" evidence="7">
    <location>
        <begin position="113"/>
        <end position="168"/>
    </location>
</feature>
<organism evidence="8 9">
    <name type="scientific">Cyprinus carpio</name>
    <name type="common">Common carp</name>
    <dbReference type="NCBI Taxonomy" id="7962"/>
    <lineage>
        <taxon>Eukaryota</taxon>
        <taxon>Metazoa</taxon>
        <taxon>Chordata</taxon>
        <taxon>Craniata</taxon>
        <taxon>Vertebrata</taxon>
        <taxon>Euteleostomi</taxon>
        <taxon>Actinopterygii</taxon>
        <taxon>Neopterygii</taxon>
        <taxon>Teleostei</taxon>
        <taxon>Ostariophysi</taxon>
        <taxon>Cypriniformes</taxon>
        <taxon>Cyprinidae</taxon>
        <taxon>Cyprininae</taxon>
        <taxon>Cyprinus</taxon>
    </lineage>
</organism>
<feature type="domain" description="SAM" evidence="7">
    <location>
        <begin position="40"/>
        <end position="103"/>
    </location>
</feature>
<evidence type="ECO:0000259" key="7">
    <source>
        <dbReference type="PROSITE" id="PS50105"/>
    </source>
</evidence>
<evidence type="ECO:0000256" key="4">
    <source>
        <dbReference type="ARBA" id="ARBA00023043"/>
    </source>
</evidence>
<evidence type="ECO:0000256" key="3">
    <source>
        <dbReference type="ARBA" id="ARBA00022737"/>
    </source>
</evidence>
<comment type="subcellular location">
    <subcellularLocation>
        <location evidence="1">Cytoplasm</location>
    </subcellularLocation>
</comment>
<evidence type="ECO:0000259" key="6">
    <source>
        <dbReference type="PROSITE" id="PS01179"/>
    </source>
</evidence>
<evidence type="ECO:0000313" key="8">
    <source>
        <dbReference type="Ensembl" id="ENSCCRP00020092799.1"/>
    </source>
</evidence>
<dbReference type="Gene3D" id="1.10.150.50">
    <property type="entry name" value="Transcription Factor, Ets-1"/>
    <property type="match status" value="2"/>
</dbReference>
<dbReference type="GO" id="GO:0048013">
    <property type="term" value="P:ephrin receptor signaling pathway"/>
    <property type="evidence" value="ECO:0007669"/>
    <property type="project" value="TreeGrafter"/>
</dbReference>
<dbReference type="InterPro" id="IPR001660">
    <property type="entry name" value="SAM"/>
</dbReference>
<dbReference type="CDD" id="cd01274">
    <property type="entry name" value="PTB_Anks"/>
    <property type="match status" value="1"/>
</dbReference>
<protein>
    <submittedName>
        <fullName evidence="8">Ankyrin repeat and sterile alpha motif domain containing 1Ab</fullName>
    </submittedName>
</protein>
<dbReference type="SUPFAM" id="SSF47769">
    <property type="entry name" value="SAM/Pointed domain"/>
    <property type="match status" value="2"/>
</dbReference>
<dbReference type="SMART" id="SM00454">
    <property type="entry name" value="SAM"/>
    <property type="match status" value="2"/>
</dbReference>
<keyword evidence="2" id="KW-0963">Cytoplasm</keyword>
<dbReference type="CDD" id="cd09499">
    <property type="entry name" value="SAM_AIDA1AB-like_repeat1"/>
    <property type="match status" value="1"/>
</dbReference>
<proteinExistence type="predicted"/>
<keyword evidence="4" id="KW-0040">ANK repeat</keyword>
<dbReference type="InterPro" id="IPR041882">
    <property type="entry name" value="SAM_ANKS1_repeat2"/>
</dbReference>
<dbReference type="SUPFAM" id="SSF50729">
    <property type="entry name" value="PH domain-like"/>
    <property type="match status" value="1"/>
</dbReference>
<dbReference type="CDD" id="cd09500">
    <property type="entry name" value="SAM_AIDA1AB-like_repeat2"/>
    <property type="match status" value="1"/>
</dbReference>
<dbReference type="InterPro" id="IPR013761">
    <property type="entry name" value="SAM/pointed_sf"/>
</dbReference>
<sequence>MMWQCHISASECRCYRLNGFSLLKRHPLSADAAGSRVLEQSVGEWLEHVGFPQYESKLVLNGFDDLRYMGSNVMEDEDLQEIGITDPGHRKKILHAAKSLPKVKALGCDGSTSLSSWLETLGLGEYLHNFLSSGYRTLDCVKNLWELEIVNVLKIGLLGHRKRIIASIAERPYEEAPSKSNRIYIALYCVLLYTQSTLTTTSDRHADRHSRLSIRPSSHSATYTTVSTWHHHPEKLITESCVYEARYLGSVIIRDLRGIESTQEACARIRKSKDHRKGPVIILNITYRGVKFVDAATKVMVAEHDIQNISCAAQDPDDLCTFAYITKDLKSGYHFCHVFTTVEVTQTYEIILTLGQVFEVAYQMALQAQKARRHSSYAGPASENIETKTNRPTSQSRNSMRRSTVSMST</sequence>
<dbReference type="PROSITE" id="PS50105">
    <property type="entry name" value="SAM_DOMAIN"/>
    <property type="match status" value="2"/>
</dbReference>